<accession>B3T9U2</accession>
<organism evidence="2">
    <name type="scientific">uncultured marine microorganism HF4000_APKG7H23</name>
    <dbReference type="NCBI Taxonomy" id="455551"/>
    <lineage>
        <taxon>unclassified sequences</taxon>
        <taxon>environmental samples</taxon>
    </lineage>
</organism>
<dbReference type="AlphaFoldDB" id="B3T9U2"/>
<evidence type="ECO:0000313" key="2">
    <source>
        <dbReference type="EMBL" id="ABZ09351.1"/>
    </source>
</evidence>
<proteinExistence type="predicted"/>
<name>B3T9U2_9ZZZZ</name>
<sequence>MTVQRGISEITCCTAEGSPVKSNSYSSPPLRAIWRASLGKSWARPEWTGTRAAWTWAPTPLALHSLERSVTRPSDTSMAHRMPERTSRWPSSSRGSGCWCARTNACAGLLWSGLPDWSRRRPPAGPPRGPVTAMASPGRALLRTMGSPGHSPVSARLTKLVGQLTTSPPTSSSR</sequence>
<feature type="region of interest" description="Disordered" evidence="1">
    <location>
        <begin position="141"/>
        <end position="174"/>
    </location>
</feature>
<gene>
    <name evidence="2" type="ORF">ALOHA_HF4000APKG7H23ctg3g16</name>
</gene>
<dbReference type="EMBL" id="EU016649">
    <property type="protein sequence ID" value="ABZ09351.1"/>
    <property type="molecule type" value="Genomic_DNA"/>
</dbReference>
<protein>
    <submittedName>
        <fullName evidence="2">Uncharacterized protein</fullName>
    </submittedName>
</protein>
<reference evidence="2" key="1">
    <citation type="journal article" date="2008" name="ISME J.">
        <title>Genomic patterns of recombination, clonal divergence and environment in marine microbial populations.</title>
        <authorList>
            <person name="Konstantinidis K.T."/>
            <person name="Delong E.F."/>
        </authorList>
    </citation>
    <scope>NUCLEOTIDE SEQUENCE</scope>
</reference>
<feature type="compositionally biased region" description="Polar residues" evidence="1">
    <location>
        <begin position="163"/>
        <end position="174"/>
    </location>
</feature>
<feature type="region of interest" description="Disordered" evidence="1">
    <location>
        <begin position="69"/>
        <end position="89"/>
    </location>
</feature>
<evidence type="ECO:0000256" key="1">
    <source>
        <dbReference type="SAM" id="MobiDB-lite"/>
    </source>
</evidence>